<comment type="caution">
    <text evidence="2">The sequence shown here is derived from an EMBL/GenBank/DDBJ whole genome shotgun (WGS) entry which is preliminary data.</text>
</comment>
<sequence length="504" mass="54392">MLRRRGLPGLAAALICPLPAGKALAAERSGDAASSDMVLSERRQIFQGHGYQVWLPALRPGLPVPAFLERMRARFVRMSITAPVPNAAIRPGDSLEAMRLILRAAYEGRDQAGHARIRTSPTPGPRERLLASMPLLARPGIETIAIVWDAPESLRADRVGKAGHARILPAEAVEDYARLITAQLLEIERISPDCLPAYVEAPNEPEGTWSTQIGAEAYAAFIRSLRAQMDAAGLQQIGLLGPGNGSLRAARDYVWMLRRPGAPAIDAIAGWSAHVWDNRIDDAPPVVHLGREWRDAIAAVPKSLFITEYNADGDRWNEPPFACGPRTTVQSRCNGLSADEDLRYGLNIAQQSLALIADGAAALVLWEAQDQQWGKRLGALDPAGRPKPAAKALATFMPFIPRDARVLVPRGGAPDGTTLCGFLGEDGRFVMAMAATGADPARRQQVRVDLAGRPGEIRWRSYPADAAAGMRAEQSPDGLHLSFQPQARDFVVSATMHMAEGGGR</sequence>
<dbReference type="InterPro" id="IPR017853">
    <property type="entry name" value="GH"/>
</dbReference>
<feature type="chain" id="PRO_5045838124" description="Glycosyl hydrolase catalytic core" evidence="1">
    <location>
        <begin position="26"/>
        <end position="504"/>
    </location>
</feature>
<protein>
    <recommendedName>
        <fullName evidence="4">Glycosyl hydrolase catalytic core</fullName>
    </recommendedName>
</protein>
<evidence type="ECO:0000313" key="3">
    <source>
        <dbReference type="Proteomes" id="UP001201985"/>
    </source>
</evidence>
<keyword evidence="1" id="KW-0732">Signal</keyword>
<proteinExistence type="predicted"/>
<reference evidence="2 3" key="1">
    <citation type="submission" date="2022-03" db="EMBL/GenBank/DDBJ databases">
        <title>Complete genome analysis of Roseomonas KG 17.1 : a prolific producer of plant growth promoters.</title>
        <authorList>
            <person name="Saadouli I."/>
            <person name="Najjari A."/>
            <person name="Mosbah A."/>
            <person name="Ouzari H.I."/>
        </authorList>
    </citation>
    <scope>NUCLEOTIDE SEQUENCE [LARGE SCALE GENOMIC DNA]</scope>
    <source>
        <strain evidence="2 3">KG17-1</strain>
    </source>
</reference>
<evidence type="ECO:0008006" key="4">
    <source>
        <dbReference type="Google" id="ProtNLM"/>
    </source>
</evidence>
<gene>
    <name evidence="2" type="ORF">MON41_12165</name>
</gene>
<name>A0ABS9W5E3_9PROT</name>
<dbReference type="EMBL" id="JALBUU010000004">
    <property type="protein sequence ID" value="MCI0754512.1"/>
    <property type="molecule type" value="Genomic_DNA"/>
</dbReference>
<evidence type="ECO:0000256" key="1">
    <source>
        <dbReference type="SAM" id="SignalP"/>
    </source>
</evidence>
<feature type="signal peptide" evidence="1">
    <location>
        <begin position="1"/>
        <end position="25"/>
    </location>
</feature>
<dbReference type="RefSeq" id="WP_241792978.1">
    <property type="nucleotide sequence ID" value="NZ_JALBUU010000004.1"/>
</dbReference>
<dbReference type="Gene3D" id="3.20.20.80">
    <property type="entry name" value="Glycosidases"/>
    <property type="match status" value="1"/>
</dbReference>
<accession>A0ABS9W5E3</accession>
<keyword evidence="3" id="KW-1185">Reference proteome</keyword>
<organism evidence="2 3">
    <name type="scientific">Teichococcus vastitatis</name>
    <dbReference type="NCBI Taxonomy" id="2307076"/>
    <lineage>
        <taxon>Bacteria</taxon>
        <taxon>Pseudomonadati</taxon>
        <taxon>Pseudomonadota</taxon>
        <taxon>Alphaproteobacteria</taxon>
        <taxon>Acetobacterales</taxon>
        <taxon>Roseomonadaceae</taxon>
        <taxon>Roseomonas</taxon>
    </lineage>
</organism>
<dbReference type="SUPFAM" id="SSF51445">
    <property type="entry name" value="(Trans)glycosidases"/>
    <property type="match status" value="1"/>
</dbReference>
<evidence type="ECO:0000313" key="2">
    <source>
        <dbReference type="EMBL" id="MCI0754512.1"/>
    </source>
</evidence>
<dbReference type="Proteomes" id="UP001201985">
    <property type="component" value="Unassembled WGS sequence"/>
</dbReference>